<evidence type="ECO:0000313" key="5">
    <source>
        <dbReference type="EMBL" id="AKU16853.1"/>
    </source>
</evidence>
<reference evidence="5 6" key="1">
    <citation type="submission" date="2015-03" db="EMBL/GenBank/DDBJ databases">
        <title>Luteipulveratus halotolerans sp. nov., a novel actinobacterium (Dermacoccaceae) from Sarawak, Malaysia.</title>
        <authorList>
            <person name="Juboi H."/>
            <person name="Basik A."/>
            <person name="Shamsul S.S."/>
            <person name="Arnold P."/>
            <person name="Schmitt E.K."/>
            <person name="Sanglier J.-J."/>
            <person name="Yeo T."/>
        </authorList>
    </citation>
    <scope>NUCLEOTIDE SEQUENCE [LARGE SCALE GENOMIC DNA]</scope>
    <source>
        <strain evidence="5 6">MN07-A0370</strain>
    </source>
</reference>
<organism evidence="5 6">
    <name type="scientific">Luteipulveratus mongoliensis</name>
    <dbReference type="NCBI Taxonomy" id="571913"/>
    <lineage>
        <taxon>Bacteria</taxon>
        <taxon>Bacillati</taxon>
        <taxon>Actinomycetota</taxon>
        <taxon>Actinomycetes</taxon>
        <taxon>Micrococcales</taxon>
        <taxon>Dermacoccaceae</taxon>
        <taxon>Luteipulveratus</taxon>
    </lineage>
</organism>
<dbReference type="InterPro" id="IPR002734">
    <property type="entry name" value="RibDG_C"/>
</dbReference>
<evidence type="ECO:0000313" key="6">
    <source>
        <dbReference type="Proteomes" id="UP000066480"/>
    </source>
</evidence>
<accession>A0A0K1JJU4</accession>
<keyword evidence="2" id="KW-0521">NADP</keyword>
<dbReference type="PANTHER" id="PTHR38011">
    <property type="entry name" value="DIHYDROFOLATE REDUCTASE FAMILY PROTEIN (AFU_ORTHOLOGUE AFUA_8G06820)"/>
    <property type="match status" value="1"/>
</dbReference>
<feature type="domain" description="Bacterial bifunctional deaminase-reductase C-terminal" evidence="4">
    <location>
        <begin position="33"/>
        <end position="226"/>
    </location>
</feature>
<dbReference type="Proteomes" id="UP000066480">
    <property type="component" value="Chromosome"/>
</dbReference>
<dbReference type="KEGG" id="lmoi:VV02_14870"/>
<keyword evidence="3" id="KW-0560">Oxidoreductase</keyword>
<evidence type="ECO:0000256" key="3">
    <source>
        <dbReference type="ARBA" id="ARBA00023002"/>
    </source>
</evidence>
<dbReference type="OrthoDB" id="5243299at2"/>
<protein>
    <recommendedName>
        <fullName evidence="4">Bacterial bifunctional deaminase-reductase C-terminal domain-containing protein</fullName>
    </recommendedName>
</protein>
<dbReference type="PATRIC" id="fig|571913.6.peg.3022"/>
<keyword evidence="6" id="KW-1185">Reference proteome</keyword>
<proteinExistence type="predicted"/>
<gene>
    <name evidence="5" type="ORF">VV02_14870</name>
</gene>
<dbReference type="Pfam" id="PF01872">
    <property type="entry name" value="RibD_C"/>
    <property type="match status" value="1"/>
</dbReference>
<dbReference type="AlphaFoldDB" id="A0A0K1JJU4"/>
<dbReference type="STRING" id="571913.VV02_14870"/>
<dbReference type="GO" id="GO:0009231">
    <property type="term" value="P:riboflavin biosynthetic process"/>
    <property type="evidence" value="ECO:0007669"/>
    <property type="project" value="InterPro"/>
</dbReference>
<dbReference type="GO" id="GO:0008703">
    <property type="term" value="F:5-amino-6-(5-phosphoribosylamino)uracil reductase activity"/>
    <property type="evidence" value="ECO:0007669"/>
    <property type="project" value="InterPro"/>
</dbReference>
<evidence type="ECO:0000256" key="2">
    <source>
        <dbReference type="ARBA" id="ARBA00022857"/>
    </source>
</evidence>
<sequence>MRQLLPVPKRSGDVSDAALIDLYDIAPPPGGRLVRLNMVSTLDGAATGQDGLSGTINTPSDSAVFALLRAWADVILVGAGTVRAESYAPAVVDERWRSLREDREAHPTIAVVTRSGIVPSRLRTEGEGGPVILLTTTDADPDAVAESGRAIGTDHVVQQGDSSVDLAASLGALAERGLTRVLCEGGPTLAGELVTLGLVDELCLTWSPLLRAGHGPRILDSEELESKGALASLLHEDDTLIGRWRIV</sequence>
<dbReference type="SUPFAM" id="SSF53597">
    <property type="entry name" value="Dihydrofolate reductase-like"/>
    <property type="match status" value="1"/>
</dbReference>
<evidence type="ECO:0000259" key="4">
    <source>
        <dbReference type="Pfam" id="PF01872"/>
    </source>
</evidence>
<dbReference type="InterPro" id="IPR024072">
    <property type="entry name" value="DHFR-like_dom_sf"/>
</dbReference>
<name>A0A0K1JJU4_9MICO</name>
<evidence type="ECO:0000256" key="1">
    <source>
        <dbReference type="ARBA" id="ARBA00005104"/>
    </source>
</evidence>
<dbReference type="InterPro" id="IPR050765">
    <property type="entry name" value="Riboflavin_Biosynth_HTPR"/>
</dbReference>
<dbReference type="EMBL" id="CP011112">
    <property type="protein sequence ID" value="AKU16853.1"/>
    <property type="molecule type" value="Genomic_DNA"/>
</dbReference>
<comment type="pathway">
    <text evidence="1">Cofactor biosynthesis; riboflavin biosynthesis.</text>
</comment>
<dbReference type="Gene3D" id="3.40.430.10">
    <property type="entry name" value="Dihydrofolate Reductase, subunit A"/>
    <property type="match status" value="1"/>
</dbReference>
<dbReference type="PANTHER" id="PTHR38011:SF7">
    <property type="entry name" value="2,5-DIAMINO-6-RIBOSYLAMINO-4(3H)-PYRIMIDINONE 5'-PHOSPHATE REDUCTASE"/>
    <property type="match status" value="1"/>
</dbReference>